<sequence>MVECDSKNAYALAHLICDCLKYSLVIRYYIGCKFYVRSFLVKHKHHSGKALYLSCLLCIVEEAMEEASKEGCVLPKT</sequence>
<keyword evidence="2" id="KW-1185">Reference proteome</keyword>
<protein>
    <submittedName>
        <fullName evidence="1">Uncharacterized protein</fullName>
    </submittedName>
</protein>
<comment type="caution">
    <text evidence="1">The sequence shown here is derived from an EMBL/GenBank/DDBJ whole genome shotgun (WGS) entry which is preliminary data.</text>
</comment>
<dbReference type="EMBL" id="JADBGQ010000008">
    <property type="protein sequence ID" value="KAG5382467.1"/>
    <property type="molecule type" value="Genomic_DNA"/>
</dbReference>
<accession>A0ABQ7L879</accession>
<proteinExistence type="predicted"/>
<dbReference type="Proteomes" id="UP000823674">
    <property type="component" value="Chromosome A09"/>
</dbReference>
<gene>
    <name evidence="1" type="primary">A09g501820.1_BraROA</name>
    <name evidence="1" type="ORF">IGI04_033937</name>
</gene>
<organism evidence="1 2">
    <name type="scientific">Brassica rapa subsp. trilocularis</name>
    <dbReference type="NCBI Taxonomy" id="1813537"/>
    <lineage>
        <taxon>Eukaryota</taxon>
        <taxon>Viridiplantae</taxon>
        <taxon>Streptophyta</taxon>
        <taxon>Embryophyta</taxon>
        <taxon>Tracheophyta</taxon>
        <taxon>Spermatophyta</taxon>
        <taxon>Magnoliopsida</taxon>
        <taxon>eudicotyledons</taxon>
        <taxon>Gunneridae</taxon>
        <taxon>Pentapetalae</taxon>
        <taxon>rosids</taxon>
        <taxon>malvids</taxon>
        <taxon>Brassicales</taxon>
        <taxon>Brassicaceae</taxon>
        <taxon>Brassiceae</taxon>
        <taxon>Brassica</taxon>
    </lineage>
</organism>
<name>A0ABQ7L879_BRACM</name>
<reference evidence="1 2" key="1">
    <citation type="submission" date="2021-03" db="EMBL/GenBank/DDBJ databases">
        <authorList>
            <person name="King G.J."/>
            <person name="Bancroft I."/>
            <person name="Baten A."/>
            <person name="Bloomfield J."/>
            <person name="Borpatragohain P."/>
            <person name="He Z."/>
            <person name="Irish N."/>
            <person name="Irwin J."/>
            <person name="Liu K."/>
            <person name="Mauleon R.P."/>
            <person name="Moore J."/>
            <person name="Morris R."/>
            <person name="Ostergaard L."/>
            <person name="Wang B."/>
            <person name="Wells R."/>
        </authorList>
    </citation>
    <scope>NUCLEOTIDE SEQUENCE [LARGE SCALE GENOMIC DNA]</scope>
    <source>
        <strain evidence="1">R-o-18</strain>
        <tissue evidence="1">Leaf</tissue>
    </source>
</reference>
<evidence type="ECO:0000313" key="2">
    <source>
        <dbReference type="Proteomes" id="UP000823674"/>
    </source>
</evidence>
<evidence type="ECO:0000313" key="1">
    <source>
        <dbReference type="EMBL" id="KAG5382467.1"/>
    </source>
</evidence>